<feature type="compositionally biased region" description="Polar residues" evidence="2">
    <location>
        <begin position="922"/>
        <end position="934"/>
    </location>
</feature>
<dbReference type="EMBL" id="AVOT02015460">
    <property type="protein sequence ID" value="MBW0499786.1"/>
    <property type="molecule type" value="Genomic_DNA"/>
</dbReference>
<feature type="non-terminal residue" evidence="3">
    <location>
        <position position="1"/>
    </location>
</feature>
<reference evidence="3" key="1">
    <citation type="submission" date="2021-03" db="EMBL/GenBank/DDBJ databases">
        <title>Draft genome sequence of rust myrtle Austropuccinia psidii MF-1, a brazilian biotype.</title>
        <authorList>
            <person name="Quecine M.C."/>
            <person name="Pachon D.M.R."/>
            <person name="Bonatelli M.L."/>
            <person name="Correr F.H."/>
            <person name="Franceschini L.M."/>
            <person name="Leite T.F."/>
            <person name="Margarido G.R.A."/>
            <person name="Almeida C.A."/>
            <person name="Ferrarezi J.A."/>
            <person name="Labate C.A."/>
        </authorList>
    </citation>
    <scope>NUCLEOTIDE SEQUENCE</scope>
    <source>
        <strain evidence="3">MF-1</strain>
    </source>
</reference>
<dbReference type="OrthoDB" id="2289094at2759"/>
<keyword evidence="4" id="KW-1185">Reference proteome</keyword>
<dbReference type="Proteomes" id="UP000765509">
    <property type="component" value="Unassembled WGS sequence"/>
</dbReference>
<sequence>MENDKVIQSNNPIPATTAITNTSTVNPNNFNQNQSANGLNPKIGIAAAIAAFERSTNDKSTTSPSKAIVPSKKSLNANLKSSTSPNHTPPAHQSDQLDKNLLAKKIPKPPSPSIHTNLSSIKPSAHNNSTSSTNLHRPLVAKSGPRLSSTINRTSATTTTNTTTPTTNSNPRRSSVVNQAVNPTLKPLNKTTTTSTTRKIPPTNPTNLSNSKSNLARTSLTTSSTILKKTSTAPSKLTPLNNNQQTTELQTQLSQALSNLTEKSQQLSLFETKLEETKLEAEQTKLNLTTEIEKLNEKLQELEITSKDQTSESIPLIDSLKLDLATAQARVKELEENIELKQKDHSQLSNQQLDSLNQVSQLQESIDDLKKSLHDAQTSKQTEIDSLSAQHSLQLSNKLNELQLEYEKEKEALNLRLQESELELKESQTNFTAQLESKLENEIQQLKQDHSHQLEQLINSHSSQINQLQLDHESEIKSLKETCQSDLAIERQKLKSIEESFNLETQNLNQAHAHQLEISIQNAQDQLTQAHELTLTSLKAEHNTAITQLESDLEDIKQINIKLDQDKNNLISEIETLKAEKQAVEDRLSSEVIALKNEHAIQMQKEYQRAKDELNLEHIEQLKTIRQNSQETTDQLLSAHKAELETVKAALLSDFTSEKSSIEAELVQLKLELNALHSDLSLTRSTNQDQLETIDRLKNEINLVNLALQDAQSKSSQLVDRQQLENLENSLAEIKDQTAQEKIQLLQNQQDLKVEFDHARERHENEIKQHIEEKTLLQQELNQLKQKVESDAETIGCNKALISDLSQSIESEVKKRMDVEEQLTKQIGHSQDDKGSIDQKMTELHQAHNAKTLELENEIEKWKSLTRQQEDKSEKYGDEILQLNDEIKKWKDLASKSQEEAEEIEFKLRMLESEVKKENDSNQESLSKPNKLKQNLESVNNQVVEFAAAQI</sequence>
<protein>
    <submittedName>
        <fullName evidence="3">Uncharacterized protein</fullName>
    </submittedName>
</protein>
<feature type="compositionally biased region" description="Low complexity" evidence="2">
    <location>
        <begin position="148"/>
        <end position="175"/>
    </location>
</feature>
<feature type="region of interest" description="Disordered" evidence="2">
    <location>
        <begin position="914"/>
        <end position="934"/>
    </location>
</feature>
<comment type="caution">
    <text evidence="3">The sequence shown here is derived from an EMBL/GenBank/DDBJ whole genome shotgun (WGS) entry which is preliminary data.</text>
</comment>
<name>A0A9Q3D9S9_9BASI</name>
<feature type="region of interest" description="Disordered" evidence="2">
    <location>
        <begin position="54"/>
        <end position="242"/>
    </location>
</feature>
<feature type="coiled-coil region" evidence="1">
    <location>
        <begin position="513"/>
        <end position="617"/>
    </location>
</feature>
<dbReference type="AlphaFoldDB" id="A0A9Q3D9S9"/>
<accession>A0A9Q3D9S9</accession>
<feature type="coiled-coil region" evidence="1">
    <location>
        <begin position="260"/>
        <end position="471"/>
    </location>
</feature>
<feature type="coiled-coil region" evidence="1">
    <location>
        <begin position="652"/>
        <end position="794"/>
    </location>
</feature>
<gene>
    <name evidence="3" type="ORF">O181_039501</name>
</gene>
<keyword evidence="1" id="KW-0175">Coiled coil</keyword>
<feature type="compositionally biased region" description="Low complexity" evidence="2">
    <location>
        <begin position="71"/>
        <end position="84"/>
    </location>
</feature>
<feature type="compositionally biased region" description="Polar residues" evidence="2">
    <location>
        <begin position="115"/>
        <end position="135"/>
    </location>
</feature>
<feature type="compositionally biased region" description="Low complexity" evidence="2">
    <location>
        <begin position="218"/>
        <end position="242"/>
    </location>
</feature>
<organism evidence="3 4">
    <name type="scientific">Austropuccinia psidii MF-1</name>
    <dbReference type="NCBI Taxonomy" id="1389203"/>
    <lineage>
        <taxon>Eukaryota</taxon>
        <taxon>Fungi</taxon>
        <taxon>Dikarya</taxon>
        <taxon>Basidiomycota</taxon>
        <taxon>Pucciniomycotina</taxon>
        <taxon>Pucciniomycetes</taxon>
        <taxon>Pucciniales</taxon>
        <taxon>Sphaerophragmiaceae</taxon>
        <taxon>Austropuccinia</taxon>
    </lineage>
</organism>
<evidence type="ECO:0000313" key="4">
    <source>
        <dbReference type="Proteomes" id="UP000765509"/>
    </source>
</evidence>
<evidence type="ECO:0000313" key="3">
    <source>
        <dbReference type="EMBL" id="MBW0499786.1"/>
    </source>
</evidence>
<feature type="compositionally biased region" description="Low complexity" evidence="2">
    <location>
        <begin position="182"/>
        <end position="201"/>
    </location>
</feature>
<evidence type="ECO:0000256" key="1">
    <source>
        <dbReference type="SAM" id="Coils"/>
    </source>
</evidence>
<feature type="compositionally biased region" description="Polar residues" evidence="2">
    <location>
        <begin position="205"/>
        <end position="217"/>
    </location>
</feature>
<evidence type="ECO:0000256" key="2">
    <source>
        <dbReference type="SAM" id="MobiDB-lite"/>
    </source>
</evidence>
<proteinExistence type="predicted"/>